<feature type="transmembrane region" description="Helical" evidence="6">
    <location>
        <begin position="287"/>
        <end position="309"/>
    </location>
</feature>
<keyword evidence="2 6" id="KW-0813">Transport</keyword>
<protein>
    <submittedName>
        <fullName evidence="8">Multiple-sugar transport system permease YteP</fullName>
    </submittedName>
</protein>
<comment type="similarity">
    <text evidence="6">Belongs to the binding-protein-dependent transport system permease family.</text>
</comment>
<comment type="subcellular location">
    <subcellularLocation>
        <location evidence="6">Cell membrane</location>
        <topology evidence="6">Multi-pass membrane protein</topology>
    </subcellularLocation>
    <subcellularLocation>
        <location evidence="1">Membrane</location>
        <topology evidence="1">Multi-pass membrane protein</topology>
    </subcellularLocation>
</comment>
<dbReference type="PANTHER" id="PTHR43496:SF1">
    <property type="entry name" value="POLYGALACTURONAN_RHAMNOGALACTURONAN TRANSPORT SYSTEM PERMEASE PROTEIN YTEP"/>
    <property type="match status" value="1"/>
</dbReference>
<evidence type="ECO:0000256" key="3">
    <source>
        <dbReference type="ARBA" id="ARBA00022692"/>
    </source>
</evidence>
<dbReference type="Pfam" id="PF00528">
    <property type="entry name" value="BPD_transp_1"/>
    <property type="match status" value="1"/>
</dbReference>
<dbReference type="RefSeq" id="WP_375295432.1">
    <property type="nucleotide sequence ID" value="NZ_CP027059.1"/>
</dbReference>
<dbReference type="EMBL" id="CP027059">
    <property type="protein sequence ID" value="UQZ86809.1"/>
    <property type="molecule type" value="Genomic_DNA"/>
</dbReference>
<evidence type="ECO:0000256" key="5">
    <source>
        <dbReference type="ARBA" id="ARBA00023136"/>
    </source>
</evidence>
<keyword evidence="4 6" id="KW-1133">Transmembrane helix</keyword>
<evidence type="ECO:0000256" key="6">
    <source>
        <dbReference type="RuleBase" id="RU363032"/>
    </source>
</evidence>
<dbReference type="CDD" id="cd06261">
    <property type="entry name" value="TM_PBP2"/>
    <property type="match status" value="1"/>
</dbReference>
<organism evidence="8 9">
    <name type="scientific">Paenibacillus konkukensis</name>
    <dbReference type="NCBI Taxonomy" id="2020716"/>
    <lineage>
        <taxon>Bacteria</taxon>
        <taxon>Bacillati</taxon>
        <taxon>Bacillota</taxon>
        <taxon>Bacilli</taxon>
        <taxon>Bacillales</taxon>
        <taxon>Paenibacillaceae</taxon>
        <taxon>Paenibacillus</taxon>
    </lineage>
</organism>
<keyword evidence="9" id="KW-1185">Reference proteome</keyword>
<reference evidence="8" key="2">
    <citation type="journal article" date="2021" name="J Anim Sci Technol">
        <title>Complete genome sequence of Paenibacillus konkukensis sp. nov. SK3146 as a potential probiotic strain.</title>
        <authorList>
            <person name="Jung H.I."/>
            <person name="Park S."/>
            <person name="Niu K.M."/>
            <person name="Lee S.W."/>
            <person name="Kothari D."/>
            <person name="Yi K.J."/>
            <person name="Kim S.K."/>
        </authorList>
    </citation>
    <scope>NUCLEOTIDE SEQUENCE</scope>
    <source>
        <strain evidence="8">SK3146</strain>
    </source>
</reference>
<evidence type="ECO:0000256" key="1">
    <source>
        <dbReference type="ARBA" id="ARBA00004141"/>
    </source>
</evidence>
<dbReference type="Proteomes" id="UP001057134">
    <property type="component" value="Chromosome"/>
</dbReference>
<keyword evidence="3 6" id="KW-0812">Transmembrane</keyword>
<feature type="transmembrane region" description="Helical" evidence="6">
    <location>
        <begin position="131"/>
        <end position="151"/>
    </location>
</feature>
<feature type="transmembrane region" description="Helical" evidence="6">
    <location>
        <begin position="192"/>
        <end position="213"/>
    </location>
</feature>
<reference evidence="8" key="1">
    <citation type="submission" date="2018-02" db="EMBL/GenBank/DDBJ databases">
        <authorList>
            <person name="Kim S.-K."/>
            <person name="Jung H.-I."/>
            <person name="Lee S.-W."/>
        </authorList>
    </citation>
    <scope>NUCLEOTIDE SEQUENCE</scope>
    <source>
        <strain evidence="8">SK3146</strain>
    </source>
</reference>
<evidence type="ECO:0000259" key="7">
    <source>
        <dbReference type="PROSITE" id="PS50928"/>
    </source>
</evidence>
<dbReference type="PROSITE" id="PS50928">
    <property type="entry name" value="ABC_TM1"/>
    <property type="match status" value="1"/>
</dbReference>
<name>A0ABY4RYI4_9BACL</name>
<dbReference type="InterPro" id="IPR000515">
    <property type="entry name" value="MetI-like"/>
</dbReference>
<evidence type="ECO:0000313" key="8">
    <source>
        <dbReference type="EMBL" id="UQZ86809.1"/>
    </source>
</evidence>
<dbReference type="Gene3D" id="1.10.3720.10">
    <property type="entry name" value="MetI-like"/>
    <property type="match status" value="1"/>
</dbReference>
<sequence>MKADTAETSLDISPSAKRIRPGWKQHLMDWDLYLLLAPGLFYFLIFKYLPMWGIIIAFQDYSPFQGILNSDWVGFKHFIRLFQYDKFWEIFRNTILISLYNLIFFFPAPIVIALLLNEVRRSWFKRSVQTIIYLPHFISWVVVAGITYLLLGTQGGIVNEVIKASGGEALSFLTTPDWFRSLLVSQSIWKEAGWGTIIFLAALSGVDTQLYEAAIVDGAGRWRQLWHITLPAIRSTIFILLILRLGNILDVGFEHIFLMLNSTVTSVGDVFETYVYREGLIGGKFSYTTAVGLFKSFIGLILVVGANWLTKKFGEEGVF</sequence>
<dbReference type="SUPFAM" id="SSF161098">
    <property type="entry name" value="MetI-like"/>
    <property type="match status" value="1"/>
</dbReference>
<feature type="domain" description="ABC transmembrane type-1" evidence="7">
    <location>
        <begin position="91"/>
        <end position="306"/>
    </location>
</feature>
<evidence type="ECO:0000313" key="9">
    <source>
        <dbReference type="Proteomes" id="UP001057134"/>
    </source>
</evidence>
<gene>
    <name evidence="8" type="primary">yteP_70</name>
    <name evidence="8" type="ORF">SK3146_06102</name>
</gene>
<dbReference type="PANTHER" id="PTHR43496">
    <property type="entry name" value="PROTEIN LPLB"/>
    <property type="match status" value="1"/>
</dbReference>
<dbReference type="InterPro" id="IPR035906">
    <property type="entry name" value="MetI-like_sf"/>
</dbReference>
<evidence type="ECO:0000256" key="2">
    <source>
        <dbReference type="ARBA" id="ARBA00022448"/>
    </source>
</evidence>
<proteinExistence type="inferred from homology"/>
<feature type="transmembrane region" description="Helical" evidence="6">
    <location>
        <begin position="95"/>
        <end position="119"/>
    </location>
</feature>
<accession>A0ABY4RYI4</accession>
<keyword evidence="5 6" id="KW-0472">Membrane</keyword>
<feature type="transmembrane region" description="Helical" evidence="6">
    <location>
        <begin position="32"/>
        <end position="58"/>
    </location>
</feature>
<evidence type="ECO:0000256" key="4">
    <source>
        <dbReference type="ARBA" id="ARBA00022989"/>
    </source>
</evidence>